<feature type="domain" description="Endonuclease/exonuclease/phosphatase" evidence="1">
    <location>
        <begin position="274"/>
        <end position="387"/>
    </location>
</feature>
<sequence length="660" mass="74407">MVRTADISEAVQHIINAITNAANNSIPKTSPRRRKFRKPWWNAACRDSCRREKILWNRFRRCPTTENLVAFKQAKALARRIRRRSQRESRINFVASITSSTSSKQLWKKVKAANGIYREFSFPILNTGNVTHSAPLDIANTLGYAFAQVSANDSYSPDFMAIKNRAERTHLRFTTHHSLSSLQPRGIRSKLQELKGLINYFHTVCIGLQETFLSSNNPLKLRGYNSARKDAAIGSNHSGGVCILTSNLYPSTPLTLHTSLKAVAIQVYARTLVTVCSVYLPPHNAIGHHDLDNLIERLPAPFLLLGDFNGHSALWGWDVTNSRGRQIERLISNNCLCPLNNDEKKYFHEATRTFHSLDLAICSPTLLLLLHFTVGSEICNNDHFPIIVSYADSGIAFQYPPRYLLQRADWGNFMQLADIIESRVSTADITADSYSPDFVAIKNRGERTSLRFTARSTLTYNSEFRMFELETAFSRAHDTSPFPAEGVPQASVLSVIPFRHLSRIHHLLSCVHGNLYVDDLQISCQGSNLNLIEQLQNAVNKLVAWCNNNGFAICPEESRCVRFCRKRNLHIDPVIHIQHVAIPVVDDIRFLGVILDLKLTFLPHTLHLRKKCERSLNIVKGPLQNILGCQSNLPFTYLSGSDSLPCRLRVFGSARPTVLG</sequence>
<dbReference type="Pfam" id="PF14529">
    <property type="entry name" value="Exo_endo_phos_2"/>
    <property type="match status" value="1"/>
</dbReference>
<evidence type="ECO:0000259" key="1">
    <source>
        <dbReference type="Pfam" id="PF14529"/>
    </source>
</evidence>
<dbReference type="SUPFAM" id="SSF56219">
    <property type="entry name" value="DNase I-like"/>
    <property type="match status" value="1"/>
</dbReference>
<comment type="caution">
    <text evidence="2">The sequence shown here is derived from an EMBL/GenBank/DDBJ whole genome shotgun (WGS) entry which is preliminary data.</text>
</comment>
<dbReference type="Gene3D" id="3.60.10.10">
    <property type="entry name" value="Endonuclease/exonuclease/phosphatase"/>
    <property type="match status" value="1"/>
</dbReference>
<reference evidence="2 3" key="1">
    <citation type="journal article" date="2019" name="Sci. Rep.">
        <title>Orb-weaving spider Araneus ventricosus genome elucidates the spidroin gene catalogue.</title>
        <authorList>
            <person name="Kono N."/>
            <person name="Nakamura H."/>
            <person name="Ohtoshi R."/>
            <person name="Moran D.A.P."/>
            <person name="Shinohara A."/>
            <person name="Yoshida Y."/>
            <person name="Fujiwara M."/>
            <person name="Mori M."/>
            <person name="Tomita M."/>
            <person name="Arakawa K."/>
        </authorList>
    </citation>
    <scope>NUCLEOTIDE SEQUENCE [LARGE SCALE GENOMIC DNA]</scope>
</reference>
<dbReference type="PANTHER" id="PTHR36688">
    <property type="entry name" value="ENDO/EXONUCLEASE/PHOSPHATASE DOMAIN-CONTAINING PROTEIN"/>
    <property type="match status" value="1"/>
</dbReference>
<evidence type="ECO:0000313" key="3">
    <source>
        <dbReference type="Proteomes" id="UP000499080"/>
    </source>
</evidence>
<dbReference type="Proteomes" id="UP000499080">
    <property type="component" value="Unassembled WGS sequence"/>
</dbReference>
<dbReference type="InterPro" id="IPR005135">
    <property type="entry name" value="Endo/exonuclease/phosphatase"/>
</dbReference>
<name>A0A4Y2N156_ARAVE</name>
<evidence type="ECO:0000313" key="2">
    <source>
        <dbReference type="EMBL" id="GBN33065.1"/>
    </source>
</evidence>
<protein>
    <recommendedName>
        <fullName evidence="1">Endonuclease/exonuclease/phosphatase domain-containing protein</fullName>
    </recommendedName>
</protein>
<accession>A0A4Y2N156</accession>
<gene>
    <name evidence="2" type="ORF">AVEN_7606_2</name>
</gene>
<dbReference type="AlphaFoldDB" id="A0A4Y2N156"/>
<dbReference type="PANTHER" id="PTHR36688:SF2">
    <property type="entry name" value="ENDONUCLEASE_EXONUCLEASE_PHOSPHATASE DOMAIN-CONTAINING PROTEIN"/>
    <property type="match status" value="1"/>
</dbReference>
<dbReference type="OrthoDB" id="6422040at2759"/>
<proteinExistence type="predicted"/>
<dbReference type="InterPro" id="IPR052560">
    <property type="entry name" value="RdDP_mobile_element"/>
</dbReference>
<keyword evidence="3" id="KW-1185">Reference proteome</keyword>
<dbReference type="EMBL" id="BGPR01008328">
    <property type="protein sequence ID" value="GBN33065.1"/>
    <property type="molecule type" value="Genomic_DNA"/>
</dbReference>
<dbReference type="GO" id="GO:0003824">
    <property type="term" value="F:catalytic activity"/>
    <property type="evidence" value="ECO:0007669"/>
    <property type="project" value="InterPro"/>
</dbReference>
<dbReference type="InterPro" id="IPR036691">
    <property type="entry name" value="Endo/exonu/phosph_ase_sf"/>
</dbReference>
<organism evidence="2 3">
    <name type="scientific">Araneus ventricosus</name>
    <name type="common">Orbweaver spider</name>
    <name type="synonym">Epeira ventricosa</name>
    <dbReference type="NCBI Taxonomy" id="182803"/>
    <lineage>
        <taxon>Eukaryota</taxon>
        <taxon>Metazoa</taxon>
        <taxon>Ecdysozoa</taxon>
        <taxon>Arthropoda</taxon>
        <taxon>Chelicerata</taxon>
        <taxon>Arachnida</taxon>
        <taxon>Araneae</taxon>
        <taxon>Araneomorphae</taxon>
        <taxon>Entelegynae</taxon>
        <taxon>Araneoidea</taxon>
        <taxon>Araneidae</taxon>
        <taxon>Araneus</taxon>
    </lineage>
</organism>